<feature type="chain" id="PRO_5039576857" evidence="1">
    <location>
        <begin position="26"/>
        <end position="87"/>
    </location>
</feature>
<keyword evidence="1" id="KW-0732">Signal</keyword>
<dbReference type="RefSeq" id="WP_154347504.1">
    <property type="nucleotide sequence ID" value="NZ_WKJD01000019.1"/>
</dbReference>
<evidence type="ECO:0000313" key="3">
    <source>
        <dbReference type="Proteomes" id="UP000476511"/>
    </source>
</evidence>
<dbReference type="EMBL" id="WKJD01000019">
    <property type="protein sequence ID" value="MRX44926.1"/>
    <property type="molecule type" value="Genomic_DNA"/>
</dbReference>
<reference evidence="2 3" key="1">
    <citation type="submission" date="2019-11" db="EMBL/GenBank/DDBJ databases">
        <title>Agromyces kandeliae sp. nov., isolated from mangrove soil.</title>
        <authorList>
            <person name="Wang R."/>
        </authorList>
    </citation>
    <scope>NUCLEOTIDE SEQUENCE [LARGE SCALE GENOMIC DNA]</scope>
    <source>
        <strain evidence="2 3">Q22</strain>
    </source>
</reference>
<feature type="signal peptide" evidence="1">
    <location>
        <begin position="1"/>
        <end position="25"/>
    </location>
</feature>
<evidence type="ECO:0000256" key="1">
    <source>
        <dbReference type="SAM" id="SignalP"/>
    </source>
</evidence>
<gene>
    <name evidence="2" type="ORF">GJR97_14465</name>
</gene>
<proteinExistence type="predicted"/>
<dbReference type="AlphaFoldDB" id="A0A6L5R4B8"/>
<comment type="caution">
    <text evidence="2">The sequence shown here is derived from an EMBL/GenBank/DDBJ whole genome shotgun (WGS) entry which is preliminary data.</text>
</comment>
<organism evidence="2 3">
    <name type="scientific">Agromyces kandeliae</name>
    <dbReference type="NCBI Taxonomy" id="2666141"/>
    <lineage>
        <taxon>Bacteria</taxon>
        <taxon>Bacillati</taxon>
        <taxon>Actinomycetota</taxon>
        <taxon>Actinomycetes</taxon>
        <taxon>Micrococcales</taxon>
        <taxon>Microbacteriaceae</taxon>
        <taxon>Agromyces</taxon>
    </lineage>
</organism>
<name>A0A6L5R4B8_9MICO</name>
<protein>
    <submittedName>
        <fullName evidence="2">Uncharacterized protein</fullName>
    </submittedName>
</protein>
<dbReference type="Proteomes" id="UP000476511">
    <property type="component" value="Unassembled WGS sequence"/>
</dbReference>
<sequence>MRTTTTTTTTIATSALVATAAAVLAAITAAPAVARPEPAPEPAPAVVSVARTDAGMCTLERIGTQFVRCDDLTGAGVAAPSHIPEQR</sequence>
<accession>A0A6L5R4B8</accession>
<keyword evidence="3" id="KW-1185">Reference proteome</keyword>
<evidence type="ECO:0000313" key="2">
    <source>
        <dbReference type="EMBL" id="MRX44926.1"/>
    </source>
</evidence>